<dbReference type="SUPFAM" id="SSF103473">
    <property type="entry name" value="MFS general substrate transporter"/>
    <property type="match status" value="1"/>
</dbReference>
<comment type="subcellular location">
    <subcellularLocation>
        <location evidence="1">Membrane</location>
        <topology evidence="1">Multi-pass membrane protein</topology>
    </subcellularLocation>
</comment>
<feature type="transmembrane region" description="Helical" evidence="7">
    <location>
        <begin position="117"/>
        <end position="135"/>
    </location>
</feature>
<proteinExistence type="predicted"/>
<dbReference type="InterPro" id="IPR036259">
    <property type="entry name" value="MFS_trans_sf"/>
</dbReference>
<feature type="transmembrane region" description="Helical" evidence="7">
    <location>
        <begin position="475"/>
        <end position="498"/>
    </location>
</feature>
<feature type="region of interest" description="Disordered" evidence="6">
    <location>
        <begin position="580"/>
        <end position="606"/>
    </location>
</feature>
<evidence type="ECO:0000256" key="6">
    <source>
        <dbReference type="SAM" id="MobiDB-lite"/>
    </source>
</evidence>
<feature type="transmembrane region" description="Helical" evidence="7">
    <location>
        <begin position="147"/>
        <end position="166"/>
    </location>
</feature>
<feature type="transmembrane region" description="Helical" evidence="7">
    <location>
        <begin position="308"/>
        <end position="327"/>
    </location>
</feature>
<reference evidence="9" key="1">
    <citation type="journal article" date="2023" name="Mol. Phylogenet. Evol.">
        <title>Genome-scale phylogeny and comparative genomics of the fungal order Sordariales.</title>
        <authorList>
            <person name="Hensen N."/>
            <person name="Bonometti L."/>
            <person name="Westerberg I."/>
            <person name="Brannstrom I.O."/>
            <person name="Guillou S."/>
            <person name="Cros-Aarteil S."/>
            <person name="Calhoun S."/>
            <person name="Haridas S."/>
            <person name="Kuo A."/>
            <person name="Mondo S."/>
            <person name="Pangilinan J."/>
            <person name="Riley R."/>
            <person name="LaButti K."/>
            <person name="Andreopoulos B."/>
            <person name="Lipzen A."/>
            <person name="Chen C."/>
            <person name="Yan M."/>
            <person name="Daum C."/>
            <person name="Ng V."/>
            <person name="Clum A."/>
            <person name="Steindorff A."/>
            <person name="Ohm R.A."/>
            <person name="Martin F."/>
            <person name="Silar P."/>
            <person name="Natvig D.O."/>
            <person name="Lalanne C."/>
            <person name="Gautier V."/>
            <person name="Ament-Velasquez S.L."/>
            <person name="Kruys A."/>
            <person name="Hutchinson M.I."/>
            <person name="Powell A.J."/>
            <person name="Barry K."/>
            <person name="Miller A.N."/>
            <person name="Grigoriev I.V."/>
            <person name="Debuchy R."/>
            <person name="Gladieux P."/>
            <person name="Hiltunen Thoren M."/>
            <person name="Johannesson H."/>
        </authorList>
    </citation>
    <scope>NUCLEOTIDE SEQUENCE</scope>
    <source>
        <strain evidence="9">CBS 141.50</strain>
    </source>
</reference>
<dbReference type="FunFam" id="1.20.1250.20:FF:000196">
    <property type="entry name" value="MFS toxin efflux pump (AflT)"/>
    <property type="match status" value="1"/>
</dbReference>
<feature type="region of interest" description="Disordered" evidence="6">
    <location>
        <begin position="1"/>
        <end position="61"/>
    </location>
</feature>
<dbReference type="GeneID" id="87815927"/>
<feature type="transmembrane region" description="Helical" evidence="7">
    <location>
        <begin position="235"/>
        <end position="255"/>
    </location>
</feature>
<keyword evidence="10" id="KW-1185">Reference proteome</keyword>
<dbReference type="InterPro" id="IPR020846">
    <property type="entry name" value="MFS_dom"/>
</dbReference>
<keyword evidence="2" id="KW-0813">Transport</keyword>
<comment type="caution">
    <text evidence="9">The sequence shown here is derived from an EMBL/GenBank/DDBJ whole genome shotgun (WGS) entry which is preliminary data.</text>
</comment>
<evidence type="ECO:0000256" key="1">
    <source>
        <dbReference type="ARBA" id="ARBA00004141"/>
    </source>
</evidence>
<keyword evidence="3 7" id="KW-0812">Transmembrane</keyword>
<keyword evidence="4 7" id="KW-1133">Transmembrane helix</keyword>
<feature type="transmembrane region" description="Helical" evidence="7">
    <location>
        <begin position="204"/>
        <end position="223"/>
    </location>
</feature>
<dbReference type="CDD" id="cd17502">
    <property type="entry name" value="MFS_Azr1_MDR_like"/>
    <property type="match status" value="1"/>
</dbReference>
<dbReference type="PRINTS" id="PR01036">
    <property type="entry name" value="TCRTETB"/>
</dbReference>
<evidence type="ECO:0000256" key="3">
    <source>
        <dbReference type="ARBA" id="ARBA00022692"/>
    </source>
</evidence>
<protein>
    <submittedName>
        <fullName evidence="9">Major facilitator superfamily domain-containing protein</fullName>
    </submittedName>
</protein>
<organism evidence="9 10">
    <name type="scientific">Dichotomopilus funicola</name>
    <dbReference type="NCBI Taxonomy" id="1934379"/>
    <lineage>
        <taxon>Eukaryota</taxon>
        <taxon>Fungi</taxon>
        <taxon>Dikarya</taxon>
        <taxon>Ascomycota</taxon>
        <taxon>Pezizomycotina</taxon>
        <taxon>Sordariomycetes</taxon>
        <taxon>Sordariomycetidae</taxon>
        <taxon>Sordariales</taxon>
        <taxon>Chaetomiaceae</taxon>
        <taxon>Dichotomopilus</taxon>
    </lineage>
</organism>
<feature type="compositionally biased region" description="Basic and acidic residues" evidence="6">
    <location>
        <begin position="585"/>
        <end position="606"/>
    </location>
</feature>
<feature type="compositionally biased region" description="Basic and acidic residues" evidence="6">
    <location>
        <begin position="26"/>
        <end position="37"/>
    </location>
</feature>
<evidence type="ECO:0000259" key="8">
    <source>
        <dbReference type="PROSITE" id="PS50850"/>
    </source>
</evidence>
<feature type="transmembrane region" description="Helical" evidence="7">
    <location>
        <begin position="553"/>
        <end position="573"/>
    </location>
</feature>
<feature type="transmembrane region" description="Helical" evidence="7">
    <location>
        <begin position="172"/>
        <end position="197"/>
    </location>
</feature>
<feature type="compositionally biased region" description="Low complexity" evidence="6">
    <location>
        <begin position="38"/>
        <end position="47"/>
    </location>
</feature>
<feature type="transmembrane region" description="Helical" evidence="7">
    <location>
        <begin position="414"/>
        <end position="434"/>
    </location>
</feature>
<keyword evidence="5 7" id="KW-0472">Membrane</keyword>
<feature type="transmembrane region" description="Helical" evidence="7">
    <location>
        <begin position="387"/>
        <end position="407"/>
    </location>
</feature>
<feature type="transmembrane region" description="Helical" evidence="7">
    <location>
        <begin position="80"/>
        <end position="105"/>
    </location>
</feature>
<feature type="compositionally biased region" description="Basic and acidic residues" evidence="6">
    <location>
        <begin position="1"/>
        <end position="17"/>
    </location>
</feature>
<dbReference type="InterPro" id="IPR011701">
    <property type="entry name" value="MFS"/>
</dbReference>
<dbReference type="PANTHER" id="PTHR23501">
    <property type="entry name" value="MAJOR FACILITATOR SUPERFAMILY"/>
    <property type="match status" value="1"/>
</dbReference>
<feature type="compositionally biased region" description="Polar residues" evidence="6">
    <location>
        <begin position="48"/>
        <end position="61"/>
    </location>
</feature>
<dbReference type="EMBL" id="MU853556">
    <property type="protein sequence ID" value="KAK4147564.1"/>
    <property type="molecule type" value="Genomic_DNA"/>
</dbReference>
<dbReference type="PANTHER" id="PTHR23501:SF198">
    <property type="entry name" value="AZOLE RESISTANCE PROTEIN 1-RELATED"/>
    <property type="match status" value="1"/>
</dbReference>
<dbReference type="Proteomes" id="UP001302676">
    <property type="component" value="Unassembled WGS sequence"/>
</dbReference>
<sequence length="606" mass="64336">MAEKDAMTTDTELEKPTPPRGLSPSPKDDTDTVHTTKPDTATTTTTKAQNGNSTTADPFTTDTAGQDSATIIYPTGLKRILIIASLCLAVFLVALDQTIIAPALGAITGEFSSVGDIGWYGASYLLTTTALQPTYGSLYRMFSVKWTYLAAVAVFELGSLVCALAPTSNAFIVGRAVAGMGTAGLFSGGVVILSYTLPLRVRPLGFGMIGAMWGIASVAGPLLGGAFTDHATWRWCFYVNLPIGGAAMLAIFLFLHINQTRRPQDQGLSVVQRILSLDLLGTAMLVPAIVCLLLALQWGGTEHPWNSSVVIGLFVGFGLMAIAFVAIQIWKGDRGTLPPRLFKNRDVVCAMMFAFFFGAAFFPLVYYLSLYFQAIQGDTAVQAGIKLLPLLISVVITSVASGGLITAVGYYNPFVLPSMVLFTVGAGMITTFTLDSPLRVWFGYQVIAGLGIGVGFQTGVLVVQNSVSHEWIPQATACVQFFQSMGGAIFIAVAQSVFQNGLTTGVQHNTPQIPAEIFIHSGASQIRQVLAQLHAEDKLRDVLAAYLDGLRGSYFITVGCAAAAFAAACGLSWKKIQKRGAAPKNEPDAVEKGEVGGEIAAKETEH</sequence>
<dbReference type="AlphaFoldDB" id="A0AAN6ZRP4"/>
<evidence type="ECO:0000256" key="7">
    <source>
        <dbReference type="SAM" id="Phobius"/>
    </source>
</evidence>
<dbReference type="Gene3D" id="1.20.1720.10">
    <property type="entry name" value="Multidrug resistance protein D"/>
    <property type="match status" value="1"/>
</dbReference>
<evidence type="ECO:0000256" key="4">
    <source>
        <dbReference type="ARBA" id="ARBA00022989"/>
    </source>
</evidence>
<dbReference type="RefSeq" id="XP_062640935.1">
    <property type="nucleotide sequence ID" value="XM_062779314.1"/>
</dbReference>
<dbReference type="Pfam" id="PF07690">
    <property type="entry name" value="MFS_1"/>
    <property type="match status" value="1"/>
</dbReference>
<evidence type="ECO:0000313" key="10">
    <source>
        <dbReference type="Proteomes" id="UP001302676"/>
    </source>
</evidence>
<dbReference type="GO" id="GO:0022857">
    <property type="term" value="F:transmembrane transporter activity"/>
    <property type="evidence" value="ECO:0007669"/>
    <property type="project" value="InterPro"/>
</dbReference>
<feature type="domain" description="Major facilitator superfamily (MFS) profile" evidence="8">
    <location>
        <begin position="82"/>
        <end position="540"/>
    </location>
</feature>
<dbReference type="GO" id="GO:0005886">
    <property type="term" value="C:plasma membrane"/>
    <property type="evidence" value="ECO:0007669"/>
    <property type="project" value="TreeGrafter"/>
</dbReference>
<feature type="transmembrane region" description="Helical" evidence="7">
    <location>
        <begin position="347"/>
        <end position="367"/>
    </location>
</feature>
<dbReference type="FunFam" id="1.20.1720.10:FF:000012">
    <property type="entry name" value="MFS toxin efflux pump (AflT)"/>
    <property type="match status" value="1"/>
</dbReference>
<evidence type="ECO:0000256" key="2">
    <source>
        <dbReference type="ARBA" id="ARBA00022448"/>
    </source>
</evidence>
<evidence type="ECO:0000256" key="5">
    <source>
        <dbReference type="ARBA" id="ARBA00023136"/>
    </source>
</evidence>
<name>A0AAN6ZRP4_9PEZI</name>
<gene>
    <name evidence="9" type="ORF">C8A04DRAFT_24823</name>
</gene>
<dbReference type="Gene3D" id="1.20.1250.20">
    <property type="entry name" value="MFS general substrate transporter like domains"/>
    <property type="match status" value="1"/>
</dbReference>
<reference evidence="9" key="2">
    <citation type="submission" date="2023-05" db="EMBL/GenBank/DDBJ databases">
        <authorList>
            <consortium name="Lawrence Berkeley National Laboratory"/>
            <person name="Steindorff A."/>
            <person name="Hensen N."/>
            <person name="Bonometti L."/>
            <person name="Westerberg I."/>
            <person name="Brannstrom I.O."/>
            <person name="Guillou S."/>
            <person name="Cros-Aarteil S."/>
            <person name="Calhoun S."/>
            <person name="Haridas S."/>
            <person name="Kuo A."/>
            <person name="Mondo S."/>
            <person name="Pangilinan J."/>
            <person name="Riley R."/>
            <person name="Labutti K."/>
            <person name="Andreopoulos B."/>
            <person name="Lipzen A."/>
            <person name="Chen C."/>
            <person name="Yanf M."/>
            <person name="Daum C."/>
            <person name="Ng V."/>
            <person name="Clum A."/>
            <person name="Ohm R."/>
            <person name="Martin F."/>
            <person name="Silar P."/>
            <person name="Natvig D."/>
            <person name="Lalanne C."/>
            <person name="Gautier V."/>
            <person name="Ament-Velasquez S.L."/>
            <person name="Kruys A."/>
            <person name="Hutchinson M.I."/>
            <person name="Powell A.J."/>
            <person name="Barry K."/>
            <person name="Miller A.N."/>
            <person name="Grigoriev I.V."/>
            <person name="Debuchy R."/>
            <person name="Gladieux P."/>
            <person name="Thoren M.H."/>
            <person name="Johannesson H."/>
        </authorList>
    </citation>
    <scope>NUCLEOTIDE SEQUENCE</scope>
    <source>
        <strain evidence="9">CBS 141.50</strain>
    </source>
</reference>
<evidence type="ECO:0000313" key="9">
    <source>
        <dbReference type="EMBL" id="KAK4147564.1"/>
    </source>
</evidence>
<accession>A0AAN6ZRP4</accession>
<feature type="transmembrane region" description="Helical" evidence="7">
    <location>
        <begin position="440"/>
        <end position="463"/>
    </location>
</feature>
<dbReference type="PROSITE" id="PS50850">
    <property type="entry name" value="MFS"/>
    <property type="match status" value="1"/>
</dbReference>
<feature type="transmembrane region" description="Helical" evidence="7">
    <location>
        <begin position="275"/>
        <end position="296"/>
    </location>
</feature>